<proteinExistence type="predicted"/>
<dbReference type="EMBL" id="FQUO01000012">
    <property type="protein sequence ID" value="SHF78610.1"/>
    <property type="molecule type" value="Genomic_DNA"/>
</dbReference>
<dbReference type="AlphaFoldDB" id="A0A1M5EHI5"/>
<protein>
    <submittedName>
        <fullName evidence="2">Uncharacterized protein</fullName>
    </submittedName>
</protein>
<evidence type="ECO:0000313" key="2">
    <source>
        <dbReference type="EMBL" id="SHF78610.1"/>
    </source>
</evidence>
<name>A0A1M5EHI5_9BACT</name>
<dbReference type="RefSeq" id="WP_073044904.1">
    <property type="nucleotide sequence ID" value="NZ_FQUO01000012.1"/>
</dbReference>
<evidence type="ECO:0000256" key="1">
    <source>
        <dbReference type="SAM" id="MobiDB-lite"/>
    </source>
</evidence>
<gene>
    <name evidence="2" type="ORF">SAMN05444008_11246</name>
</gene>
<dbReference type="Proteomes" id="UP000184368">
    <property type="component" value="Unassembled WGS sequence"/>
</dbReference>
<feature type="compositionally biased region" description="Polar residues" evidence="1">
    <location>
        <begin position="57"/>
        <end position="70"/>
    </location>
</feature>
<sequence length="88" mass="9429">MLFKISIPLAVWTKPANAERHVFGTPKENSTMNQHDKKEKPASPPPQNPQAEPVSHPTGQQPGADPQQSDDATDGDYVVVGSGLGIDE</sequence>
<keyword evidence="3" id="KW-1185">Reference proteome</keyword>
<accession>A0A1M5EHI5</accession>
<feature type="region of interest" description="Disordered" evidence="1">
    <location>
        <begin position="14"/>
        <end position="88"/>
    </location>
</feature>
<organism evidence="2 3">
    <name type="scientific">Cnuella takakiae</name>
    <dbReference type="NCBI Taxonomy" id="1302690"/>
    <lineage>
        <taxon>Bacteria</taxon>
        <taxon>Pseudomonadati</taxon>
        <taxon>Bacteroidota</taxon>
        <taxon>Chitinophagia</taxon>
        <taxon>Chitinophagales</taxon>
        <taxon>Chitinophagaceae</taxon>
        <taxon>Cnuella</taxon>
    </lineage>
</organism>
<evidence type="ECO:0000313" key="3">
    <source>
        <dbReference type="Proteomes" id="UP000184368"/>
    </source>
</evidence>
<reference evidence="2 3" key="1">
    <citation type="submission" date="2016-11" db="EMBL/GenBank/DDBJ databases">
        <authorList>
            <person name="Jaros S."/>
            <person name="Januszkiewicz K."/>
            <person name="Wedrychowicz H."/>
        </authorList>
    </citation>
    <scope>NUCLEOTIDE SEQUENCE [LARGE SCALE GENOMIC DNA]</scope>
    <source>
        <strain evidence="2 3">DSM 26897</strain>
    </source>
</reference>